<dbReference type="Proteomes" id="UP000182800">
    <property type="component" value="Unassembled WGS sequence"/>
</dbReference>
<protein>
    <submittedName>
        <fullName evidence="5">Acetolactate synthase I/II/III large subunit</fullName>
        <ecNumber evidence="5">2.2.1.6</ecNumber>
    </submittedName>
    <submittedName>
        <fullName evidence="6">Acetolactate synthase-1/2/3 large subunit</fullName>
    </submittedName>
</protein>
<dbReference type="GO" id="GO:0050660">
    <property type="term" value="F:flavin adenine dinucleotide binding"/>
    <property type="evidence" value="ECO:0007669"/>
    <property type="project" value="TreeGrafter"/>
</dbReference>
<comment type="similarity">
    <text evidence="1">Belongs to the TPP enzyme family.</text>
</comment>
<evidence type="ECO:0000259" key="3">
    <source>
        <dbReference type="Pfam" id="PF02775"/>
    </source>
</evidence>
<dbReference type="PANTHER" id="PTHR18968">
    <property type="entry name" value="THIAMINE PYROPHOSPHATE ENZYMES"/>
    <property type="match status" value="1"/>
</dbReference>
<dbReference type="EMBL" id="FMBM01000001">
    <property type="protein sequence ID" value="SCC80002.1"/>
    <property type="molecule type" value="Genomic_DNA"/>
</dbReference>
<dbReference type="InterPro" id="IPR011766">
    <property type="entry name" value="TPP_enzyme_TPP-bd"/>
</dbReference>
<dbReference type="STRING" id="1653334.GA0071312_1290"/>
<accession>A0A0N8KE69</accession>
<dbReference type="InterPro" id="IPR012001">
    <property type="entry name" value="Thiamin_PyroP_enz_TPP-bd_dom"/>
</dbReference>
<organism evidence="5 7">
    <name type="scientific">Saliniramus fredricksonii</name>
    <dbReference type="NCBI Taxonomy" id="1653334"/>
    <lineage>
        <taxon>Bacteria</taxon>
        <taxon>Pseudomonadati</taxon>
        <taxon>Pseudomonadota</taxon>
        <taxon>Alphaproteobacteria</taxon>
        <taxon>Hyphomicrobiales</taxon>
        <taxon>Salinarimonadaceae</taxon>
        <taxon>Saliniramus</taxon>
    </lineage>
</organism>
<dbReference type="CDD" id="cd07035">
    <property type="entry name" value="TPP_PYR_POX_like"/>
    <property type="match status" value="1"/>
</dbReference>
<dbReference type="RefSeq" id="WP_074444295.1">
    <property type="nucleotide sequence ID" value="NZ_FMBM01000001.1"/>
</dbReference>
<dbReference type="NCBIfam" id="NF005760">
    <property type="entry name" value="PRK07586.1"/>
    <property type="match status" value="1"/>
</dbReference>
<dbReference type="InterPro" id="IPR029061">
    <property type="entry name" value="THDP-binding"/>
</dbReference>
<gene>
    <name evidence="5" type="primary">ilvB-4</name>
    <name evidence="6" type="ORF">GA0071312_1290</name>
    <name evidence="5" type="ORF">HLUCCO17_10605</name>
</gene>
<comment type="caution">
    <text evidence="5">The sequence shown here is derived from an EMBL/GenBank/DDBJ whole genome shotgun (WGS) entry which is preliminary data.</text>
</comment>
<dbReference type="OrthoDB" id="9773408at2"/>
<evidence type="ECO:0000313" key="6">
    <source>
        <dbReference type="EMBL" id="SCC80002.1"/>
    </source>
</evidence>
<dbReference type="PANTHER" id="PTHR18968:SF86">
    <property type="entry name" value="ACETOLACTATE SYNTHASE LARGE SUBUNIT ILVX-RELATED"/>
    <property type="match status" value="1"/>
</dbReference>
<proteinExistence type="inferred from homology"/>
<dbReference type="PATRIC" id="fig|1653334.4.peg.3452"/>
<feature type="domain" description="Thiamine pyrophosphate enzyme TPP-binding" evidence="3">
    <location>
        <begin position="376"/>
        <end position="512"/>
    </location>
</feature>
<name>A0A0N8KE69_9HYPH</name>
<keyword evidence="2" id="KW-0786">Thiamine pyrophosphate</keyword>
<evidence type="ECO:0000256" key="2">
    <source>
        <dbReference type="ARBA" id="ARBA00023052"/>
    </source>
</evidence>
<dbReference type="InterPro" id="IPR045229">
    <property type="entry name" value="TPP_enz"/>
</dbReference>
<dbReference type="GO" id="GO:0044281">
    <property type="term" value="P:small molecule metabolic process"/>
    <property type="evidence" value="ECO:0007669"/>
    <property type="project" value="UniProtKB-ARBA"/>
</dbReference>
<evidence type="ECO:0000313" key="8">
    <source>
        <dbReference type="Proteomes" id="UP000182800"/>
    </source>
</evidence>
<dbReference type="AlphaFoldDB" id="A0A0N8KE69"/>
<sequence>MNGAESLVRTLVAGDVEVCFANPGTSEMHFVAALDRVDGIRCVLCLFEGVVTGAADGYARMAEKPAATLLHLGPGLANGLANIHNASRARSPMINVVGEHATYHLEHDAPLTADIEMLARQYSPWMKTSRSAGEVAADGAEAIAAARTAPGQIATLILPADTAWSEGGPVAAVPAIPEREAVDEAVIDAIAAILTSGEKTLLLLGDKAVRARPLEDASRIARGTGQHVMAQTSNARMERGAGRVAVDRIPYPVDQAVEKLEGFKHIVLVGAKDPVGFFGYPGKPSRLAPEDCRIHLLADIAQDQADALARLADRVAGDATPDLTPAHRPGLPADGPLDPDSIALVLGALIPENAIITDESVTTGRNFFPATAGAPPHDWLQLTGGAIGVGIPLATGAAIACPDRQVIALEADGSGMYTLQGLWTQAREKLNILNCIWSNRSYAILNGELANVGAENPGPKARDMLSLDHPAIDWVSVAEGMGVTARRVETVPEFAAAFREGLAHEGPFLIEVVM</sequence>
<dbReference type="EC" id="2.2.1.6" evidence="5"/>
<feature type="domain" description="Thiamine pyrophosphate enzyme N-terminal TPP-binding" evidence="4">
    <location>
        <begin position="1"/>
        <end position="109"/>
    </location>
</feature>
<keyword evidence="5" id="KW-0808">Transferase</keyword>
<evidence type="ECO:0000313" key="7">
    <source>
        <dbReference type="Proteomes" id="UP000050497"/>
    </source>
</evidence>
<dbReference type="GO" id="GO:0003984">
    <property type="term" value="F:acetolactate synthase activity"/>
    <property type="evidence" value="ECO:0007669"/>
    <property type="project" value="UniProtKB-EC"/>
</dbReference>
<dbReference type="CDD" id="cd02002">
    <property type="entry name" value="TPP_BFDC"/>
    <property type="match status" value="1"/>
</dbReference>
<evidence type="ECO:0000259" key="4">
    <source>
        <dbReference type="Pfam" id="PF02776"/>
    </source>
</evidence>
<keyword evidence="8" id="KW-1185">Reference proteome</keyword>
<dbReference type="GO" id="GO:0030976">
    <property type="term" value="F:thiamine pyrophosphate binding"/>
    <property type="evidence" value="ECO:0007669"/>
    <property type="project" value="InterPro"/>
</dbReference>
<dbReference type="EMBL" id="LJSX01000015">
    <property type="protein sequence ID" value="KPQ10506.1"/>
    <property type="molecule type" value="Genomic_DNA"/>
</dbReference>
<reference evidence="6 8" key="2">
    <citation type="submission" date="2016-08" db="EMBL/GenBank/DDBJ databases">
        <authorList>
            <person name="Varghese N."/>
            <person name="Submissions Spin"/>
        </authorList>
    </citation>
    <scope>NUCLEOTIDE SEQUENCE [LARGE SCALE GENOMIC DNA]</scope>
    <source>
        <strain evidence="6 8">HL-109</strain>
    </source>
</reference>
<dbReference type="Pfam" id="PF02776">
    <property type="entry name" value="TPP_enzyme_N"/>
    <property type="match status" value="1"/>
</dbReference>
<evidence type="ECO:0000256" key="1">
    <source>
        <dbReference type="ARBA" id="ARBA00007812"/>
    </source>
</evidence>
<reference evidence="5 7" key="1">
    <citation type="submission" date="2015-09" db="EMBL/GenBank/DDBJ databases">
        <title>Identification and resolution of microdiversity through metagenomic sequencing of parallel consortia.</title>
        <authorList>
            <person name="Nelson W.C."/>
            <person name="Romine M.F."/>
            <person name="Lindemann S.R."/>
        </authorList>
    </citation>
    <scope>NUCLEOTIDE SEQUENCE [LARGE SCALE GENOMIC DNA]</scope>
    <source>
        <strain evidence="5">HL-109</strain>
    </source>
</reference>
<dbReference type="Proteomes" id="UP000050497">
    <property type="component" value="Unassembled WGS sequence"/>
</dbReference>
<dbReference type="SUPFAM" id="SSF52518">
    <property type="entry name" value="Thiamin diphosphate-binding fold (THDP-binding)"/>
    <property type="match status" value="2"/>
</dbReference>
<evidence type="ECO:0000313" key="5">
    <source>
        <dbReference type="EMBL" id="KPQ10506.1"/>
    </source>
</evidence>
<dbReference type="Gene3D" id="3.40.50.970">
    <property type="match status" value="2"/>
</dbReference>
<dbReference type="Pfam" id="PF02775">
    <property type="entry name" value="TPP_enzyme_C"/>
    <property type="match status" value="1"/>
</dbReference>